<dbReference type="Pfam" id="PF13578">
    <property type="entry name" value="Methyltransf_24"/>
    <property type="match status" value="1"/>
</dbReference>
<organism evidence="1 2">
    <name type="scientific">Sulfurospirillum barnesii (strain ATCC 700032 / DSM 10660 / SES-3)</name>
    <dbReference type="NCBI Taxonomy" id="760154"/>
    <lineage>
        <taxon>Bacteria</taxon>
        <taxon>Pseudomonadati</taxon>
        <taxon>Campylobacterota</taxon>
        <taxon>Epsilonproteobacteria</taxon>
        <taxon>Campylobacterales</taxon>
        <taxon>Sulfurospirillaceae</taxon>
        <taxon>Sulfurospirillum</taxon>
    </lineage>
</organism>
<dbReference type="eggNOG" id="COG4122">
    <property type="taxonomic scope" value="Bacteria"/>
</dbReference>
<dbReference type="KEGG" id="sba:Sulba_2453"/>
<dbReference type="AlphaFoldDB" id="I3Y0J6"/>
<dbReference type="OrthoDB" id="5458825at2"/>
<dbReference type="STRING" id="760154.Sulba_2453"/>
<dbReference type="EMBL" id="CP003333">
    <property type="protein sequence ID" value="AFL69720.1"/>
    <property type="molecule type" value="Genomic_DNA"/>
</dbReference>
<accession>I3Y0J6</accession>
<dbReference type="Gene3D" id="3.40.50.150">
    <property type="entry name" value="Vaccinia Virus protein VP39"/>
    <property type="match status" value="1"/>
</dbReference>
<keyword evidence="2" id="KW-1185">Reference proteome</keyword>
<name>I3Y0J6_SULBS</name>
<sequence>MEIKSLLIGNTVVVFDEEIMDKLSDSYNMFVKSNVLMIKRKDLMDNNCHSFENIIFFGITPNTLADVEYINQVCPKMVYWYDEVTNQLNPIIYSLYDGNLSVAKLPFSMMMQNIERRFLFELAKRVSHHESIFEIGRNSGGSTLALALGNQEKHNLSVLVSLDILHNPLYDYYAKKYEVIKKIKCFVQDSKTFDWKGENKNLPIGLLWIDGEHTYNGCKSDIERYKGFLSDGGMIAVHDYGSGNPEIAGIMKAVHESIVEDDNFENFCVIGSIFFAQKKGGKQILDTKNLSLEKSIPYYILEYLRHYTPVFNSKIAIYGTGFQSLDIFCMAKQYGLEKNIVAFVDDFSMQKTFYNLPIISLSETKSMNIEHILIGSKDHEESMAQKLKTSGWSEKDFTRIYTAEAFKNFIASGKNIYRFESSRWNELFIFDRNLGE</sequence>
<dbReference type="RefSeq" id="WP_014770583.1">
    <property type="nucleotide sequence ID" value="NC_018002.1"/>
</dbReference>
<dbReference type="SUPFAM" id="SSF53335">
    <property type="entry name" value="S-adenosyl-L-methionine-dependent methyltransferases"/>
    <property type="match status" value="1"/>
</dbReference>
<evidence type="ECO:0000313" key="2">
    <source>
        <dbReference type="Proteomes" id="UP000006176"/>
    </source>
</evidence>
<evidence type="ECO:0008006" key="3">
    <source>
        <dbReference type="Google" id="ProtNLM"/>
    </source>
</evidence>
<dbReference type="PATRIC" id="fig|760154.4.peg.2451"/>
<protein>
    <recommendedName>
        <fullName evidence="3">Class I SAM-dependent methyltransferase</fullName>
    </recommendedName>
</protein>
<dbReference type="HOGENOM" id="CLU_628404_0_0_7"/>
<evidence type="ECO:0000313" key="1">
    <source>
        <dbReference type="EMBL" id="AFL69720.1"/>
    </source>
</evidence>
<reference evidence="1 2" key="1">
    <citation type="submission" date="2012-06" db="EMBL/GenBank/DDBJ databases">
        <title>Complete sequence of Sulfurospirillum barnesii SES-3.</title>
        <authorList>
            <consortium name="US DOE Joint Genome Institute"/>
            <person name="Lucas S."/>
            <person name="Han J."/>
            <person name="Lapidus A."/>
            <person name="Cheng J.-F."/>
            <person name="Goodwin L."/>
            <person name="Pitluck S."/>
            <person name="Peters L."/>
            <person name="Ovchinnikova G."/>
            <person name="Lu M."/>
            <person name="Detter J.C."/>
            <person name="Han C."/>
            <person name="Tapia R."/>
            <person name="Land M."/>
            <person name="Hauser L."/>
            <person name="Kyrpides N."/>
            <person name="Ivanova N."/>
            <person name="Pagani I."/>
            <person name="Stolz J."/>
            <person name="Arkin A."/>
            <person name="Dehal P."/>
            <person name="Oremland R."/>
            <person name="Saltikov C."/>
            <person name="Basu P."/>
            <person name="Hollibaugh J."/>
            <person name="Newman D."/>
            <person name="Stolyar S."/>
            <person name="Hazen T."/>
            <person name="Woyke T."/>
        </authorList>
    </citation>
    <scope>NUCLEOTIDE SEQUENCE [LARGE SCALE GENOMIC DNA]</scope>
    <source>
        <strain evidence="2">ATCC 700032 / DSM 10660 / SES-3</strain>
    </source>
</reference>
<proteinExistence type="predicted"/>
<dbReference type="InterPro" id="IPR029063">
    <property type="entry name" value="SAM-dependent_MTases_sf"/>
</dbReference>
<gene>
    <name evidence="1" type="ordered locus">Sulba_2453</name>
</gene>
<dbReference type="Proteomes" id="UP000006176">
    <property type="component" value="Chromosome"/>
</dbReference>
<dbReference type="Gene3D" id="3.40.50.720">
    <property type="entry name" value="NAD(P)-binding Rossmann-like Domain"/>
    <property type="match status" value="1"/>
</dbReference>